<evidence type="ECO:0000256" key="5">
    <source>
        <dbReference type="ARBA" id="ARBA00022723"/>
    </source>
</evidence>
<evidence type="ECO:0000313" key="11">
    <source>
        <dbReference type="Proteomes" id="UP000251571"/>
    </source>
</evidence>
<keyword evidence="5 7" id="KW-0479">Metal-binding</keyword>
<dbReference type="Proteomes" id="UP000245839">
    <property type="component" value="Unassembled WGS sequence"/>
</dbReference>
<reference evidence="8 10" key="2">
    <citation type="submission" date="2018-03" db="EMBL/GenBank/DDBJ databases">
        <title>Genomic Encyclopedia of Archaeal and Bacterial Type Strains, Phase II (KMG-II): from individual species to whole genera.</title>
        <authorList>
            <person name="Goeker M."/>
        </authorList>
    </citation>
    <scope>NUCLEOTIDE SEQUENCE [LARGE SCALE GENOMIC DNA]</scope>
    <source>
        <strain evidence="8 10">DSM 25227</strain>
    </source>
</reference>
<feature type="binding site" evidence="7">
    <location>
        <position position="43"/>
    </location>
    <ligand>
        <name>Mg(2+)</name>
        <dbReference type="ChEBI" id="CHEBI:18420"/>
    </ligand>
</feature>
<dbReference type="InterPro" id="IPR018194">
    <property type="entry name" value="Ni-dep_hyd_lsu_Ni_BS"/>
</dbReference>
<feature type="binding site" evidence="7">
    <location>
        <position position="65"/>
    </location>
    <ligand>
        <name>Ni(2+)</name>
        <dbReference type="ChEBI" id="CHEBI:49786"/>
    </ligand>
</feature>
<sequence>MTAHRLLVGPFNRIEGDLEVRLEIEDGRVAAAYANSPLFRGFEAMMAGRDPRDALTVTPRICGICSISQSAAAALALADAAGARMPPMGARVAAILHGVENLADHVTHFTLFFMLDFARPAYTGRPWHARAVERFTAAQGSGLRAMVEARAALMHITGTLGGKWLHTLAIQPAGVTRAPDARDRVRMTSTLRAFRRHLERETFGAPLEEFAALETLYALDAWETGDVGLFLTIARDLGLAAAGVGPRRYLSWGAHPGAEGRATRAGLWQAGSVTPADADAVREDLAHSWMMGEAAHPLDGVTVPDEEMRDSAYSWCKASRLAGAPAETGALARQAVDGHPLAQALATEGGVRARVAARLLEIARTQIWLEAQVAGVDPSHSLMGDWTLPDAATGVGLT</sequence>
<dbReference type="InterPro" id="IPR029014">
    <property type="entry name" value="NiFe-Hase_large"/>
</dbReference>
<dbReference type="Proteomes" id="UP000251571">
    <property type="component" value="Unassembled WGS sequence"/>
</dbReference>
<evidence type="ECO:0000313" key="10">
    <source>
        <dbReference type="Proteomes" id="UP000245839"/>
    </source>
</evidence>
<dbReference type="InterPro" id="IPR050867">
    <property type="entry name" value="NiFe/NiFeSe_hydrgnase_LSU"/>
</dbReference>
<proteinExistence type="inferred from homology"/>
<dbReference type="AlphaFoldDB" id="A0A2Y9A1I8"/>
<dbReference type="Pfam" id="PF00374">
    <property type="entry name" value="NiFeSe_Hases"/>
    <property type="match status" value="2"/>
</dbReference>
<protein>
    <submittedName>
        <fullName evidence="9">Hydrogenase large subunit</fullName>
    </submittedName>
</protein>
<evidence type="ECO:0000256" key="3">
    <source>
        <dbReference type="ARBA" id="ARBA00009292"/>
    </source>
</evidence>
<comment type="similarity">
    <text evidence="3">Belongs to the [NiFe]/[NiFeSe] hydrogenase large subunit family.</text>
</comment>
<dbReference type="GO" id="GO:0030313">
    <property type="term" value="C:cell envelope"/>
    <property type="evidence" value="ECO:0007669"/>
    <property type="project" value="UniProtKB-SubCell"/>
</dbReference>
<comment type="cofactor">
    <cofactor evidence="1 7">
        <name>Ni(2+)</name>
        <dbReference type="ChEBI" id="CHEBI:49786"/>
    </cofactor>
</comment>
<reference evidence="9 11" key="1">
    <citation type="submission" date="2016-10" db="EMBL/GenBank/DDBJ databases">
        <authorList>
            <person name="Cai Z."/>
        </authorList>
    </citation>
    <scope>NUCLEOTIDE SEQUENCE [LARGE SCALE GENOMIC DNA]</scope>
    <source>
        <strain evidence="9 11">DSM 25227</strain>
    </source>
</reference>
<comment type="cofactor">
    <cofactor evidence="7">
        <name>Fe cation</name>
        <dbReference type="ChEBI" id="CHEBI:24875"/>
    </cofactor>
</comment>
<accession>A0A2Y9A1I8</accession>
<name>A0A2Y9A1I8_9RHOB</name>
<evidence type="ECO:0000313" key="8">
    <source>
        <dbReference type="EMBL" id="PWJ21857.1"/>
    </source>
</evidence>
<dbReference type="EMBL" id="UETC01000001">
    <property type="protein sequence ID" value="SSA38135.1"/>
    <property type="molecule type" value="Genomic_DNA"/>
</dbReference>
<dbReference type="PANTHER" id="PTHR42958">
    <property type="entry name" value="HYDROGENASE-2 LARGE CHAIN"/>
    <property type="match status" value="1"/>
</dbReference>
<evidence type="ECO:0000256" key="7">
    <source>
        <dbReference type="PIRSR" id="PIRSR601501-1"/>
    </source>
</evidence>
<dbReference type="InterPro" id="IPR001501">
    <property type="entry name" value="Ni-dep_hyd_lsu"/>
</dbReference>
<dbReference type="GO" id="GO:0008901">
    <property type="term" value="F:ferredoxin hydrogenase activity"/>
    <property type="evidence" value="ECO:0007669"/>
    <property type="project" value="InterPro"/>
</dbReference>
<gene>
    <name evidence="8" type="ORF">BCF38_101265</name>
    <name evidence="9" type="ORF">SAMN05421539_101265</name>
</gene>
<keyword evidence="7" id="KW-0408">Iron</keyword>
<feature type="binding site" evidence="7">
    <location>
        <position position="62"/>
    </location>
    <ligand>
        <name>Mg(2+)</name>
        <dbReference type="ChEBI" id="CHEBI:18420"/>
    </ligand>
</feature>
<evidence type="ECO:0000256" key="6">
    <source>
        <dbReference type="ARBA" id="ARBA00023002"/>
    </source>
</evidence>
<evidence type="ECO:0000256" key="2">
    <source>
        <dbReference type="ARBA" id="ARBA00004196"/>
    </source>
</evidence>
<keyword evidence="6" id="KW-0560">Oxidoreductase</keyword>
<dbReference type="Gene3D" id="1.10.645.10">
    <property type="entry name" value="Cytochrome-c3 Hydrogenase, chain B"/>
    <property type="match status" value="1"/>
</dbReference>
<evidence type="ECO:0000313" key="9">
    <source>
        <dbReference type="EMBL" id="SSA38135.1"/>
    </source>
</evidence>
<keyword evidence="4 7" id="KW-0533">Nickel</keyword>
<dbReference type="PROSITE" id="PS00507">
    <property type="entry name" value="NI_HGENASE_L_1"/>
    <property type="match status" value="1"/>
</dbReference>
<keyword evidence="7" id="KW-0460">Magnesium</keyword>
<dbReference type="GO" id="GO:0016151">
    <property type="term" value="F:nickel cation binding"/>
    <property type="evidence" value="ECO:0007669"/>
    <property type="project" value="InterPro"/>
</dbReference>
<organism evidence="9 11">
    <name type="scientific">Jannaschia seohaensis</name>
    <dbReference type="NCBI Taxonomy" id="475081"/>
    <lineage>
        <taxon>Bacteria</taxon>
        <taxon>Pseudomonadati</taxon>
        <taxon>Pseudomonadota</taxon>
        <taxon>Alphaproteobacteria</taxon>
        <taxon>Rhodobacterales</taxon>
        <taxon>Roseobacteraceae</taxon>
        <taxon>Jannaschia</taxon>
    </lineage>
</organism>
<dbReference type="EMBL" id="QGDJ01000001">
    <property type="protein sequence ID" value="PWJ21857.1"/>
    <property type="molecule type" value="Genomic_DNA"/>
</dbReference>
<dbReference type="SUPFAM" id="SSF56762">
    <property type="entry name" value="HydB/Nqo4-like"/>
    <property type="match status" value="1"/>
</dbReference>
<keyword evidence="10" id="KW-1185">Reference proteome</keyword>
<evidence type="ECO:0000256" key="4">
    <source>
        <dbReference type="ARBA" id="ARBA00022596"/>
    </source>
</evidence>
<dbReference type="PANTHER" id="PTHR42958:SF4">
    <property type="entry name" value="HYDROGENASE EXPRESSION_FORMATION PROTEIN HUPK"/>
    <property type="match status" value="1"/>
</dbReference>
<comment type="subcellular location">
    <subcellularLocation>
        <location evidence="2">Cell envelope</location>
    </subcellularLocation>
</comment>
<evidence type="ECO:0000256" key="1">
    <source>
        <dbReference type="ARBA" id="ARBA00001967"/>
    </source>
</evidence>
<feature type="binding site" evidence="7">
    <location>
        <position position="65"/>
    </location>
    <ligand>
        <name>Fe cation</name>
        <dbReference type="ChEBI" id="CHEBI:24875"/>
    </ligand>
</feature>